<evidence type="ECO:0000256" key="1">
    <source>
        <dbReference type="ARBA" id="ARBA00022737"/>
    </source>
</evidence>
<feature type="domain" description="EF-hand" evidence="3">
    <location>
        <begin position="1"/>
        <end position="33"/>
    </location>
</feature>
<keyword evidence="2" id="KW-0106">Calcium</keyword>
<accession>A0A0A1TVI3</accession>
<dbReference type="Proteomes" id="UP000014680">
    <property type="component" value="Unassembled WGS sequence"/>
</dbReference>
<proteinExistence type="predicted"/>
<dbReference type="CDD" id="cd00051">
    <property type="entry name" value="EFh"/>
    <property type="match status" value="1"/>
</dbReference>
<dbReference type="GeneID" id="14883393"/>
<dbReference type="OrthoDB" id="13376at2759"/>
<dbReference type="KEGG" id="eiv:EIN_203090"/>
<dbReference type="PANTHER" id="PTHR23048:SF0">
    <property type="entry name" value="CALMODULIN LIKE 3"/>
    <property type="match status" value="1"/>
</dbReference>
<dbReference type="InterPro" id="IPR011992">
    <property type="entry name" value="EF-hand-dom_pair"/>
</dbReference>
<evidence type="ECO:0000256" key="2">
    <source>
        <dbReference type="ARBA" id="ARBA00022837"/>
    </source>
</evidence>
<dbReference type="AlphaFoldDB" id="A0A0A1TVI3"/>
<dbReference type="VEuPathDB" id="AmoebaDB:EIN_203090"/>
<dbReference type="PANTHER" id="PTHR23048">
    <property type="entry name" value="MYOSIN LIGHT CHAIN 1, 3"/>
    <property type="match status" value="1"/>
</dbReference>
<reference evidence="4 5" key="1">
    <citation type="submission" date="2012-10" db="EMBL/GenBank/DDBJ databases">
        <authorList>
            <person name="Zafar N."/>
            <person name="Inman J."/>
            <person name="Hall N."/>
            <person name="Lorenzi H."/>
            <person name="Caler E."/>
        </authorList>
    </citation>
    <scope>NUCLEOTIDE SEQUENCE [LARGE SCALE GENOMIC DNA]</scope>
    <source>
        <strain evidence="4 5">IP1</strain>
    </source>
</reference>
<dbReference type="PROSITE" id="PS50222">
    <property type="entry name" value="EF_HAND_2"/>
    <property type="match status" value="3"/>
</dbReference>
<feature type="domain" description="EF-hand" evidence="3">
    <location>
        <begin position="74"/>
        <end position="109"/>
    </location>
</feature>
<keyword evidence="5" id="KW-1185">Reference proteome</keyword>
<dbReference type="RefSeq" id="XP_004183757.1">
    <property type="nucleotide sequence ID" value="XM_004183709.1"/>
</dbReference>
<dbReference type="SMART" id="SM00054">
    <property type="entry name" value="EFh"/>
    <property type="match status" value="4"/>
</dbReference>
<feature type="domain" description="EF-hand" evidence="3">
    <location>
        <begin position="110"/>
        <end position="145"/>
    </location>
</feature>
<evidence type="ECO:0000259" key="3">
    <source>
        <dbReference type="PROSITE" id="PS50222"/>
    </source>
</evidence>
<dbReference type="SUPFAM" id="SSF47473">
    <property type="entry name" value="EF-hand"/>
    <property type="match status" value="1"/>
</dbReference>
<evidence type="ECO:0000313" key="5">
    <source>
        <dbReference type="Proteomes" id="UP000014680"/>
    </source>
</evidence>
<organism evidence="4 5">
    <name type="scientific">Entamoeba invadens IP1</name>
    <dbReference type="NCBI Taxonomy" id="370355"/>
    <lineage>
        <taxon>Eukaryota</taxon>
        <taxon>Amoebozoa</taxon>
        <taxon>Evosea</taxon>
        <taxon>Archamoebae</taxon>
        <taxon>Mastigamoebida</taxon>
        <taxon>Entamoebidae</taxon>
        <taxon>Entamoeba</taxon>
    </lineage>
</organism>
<dbReference type="PROSITE" id="PS00018">
    <property type="entry name" value="EF_HAND_1"/>
    <property type="match status" value="2"/>
</dbReference>
<dbReference type="InterPro" id="IPR002048">
    <property type="entry name" value="EF_hand_dom"/>
</dbReference>
<gene>
    <name evidence="4" type="ORF">EIN_203090</name>
</gene>
<dbReference type="InterPro" id="IPR018247">
    <property type="entry name" value="EF_Hand_1_Ca_BS"/>
</dbReference>
<evidence type="ECO:0000313" key="4">
    <source>
        <dbReference type="EMBL" id="ELP84411.1"/>
    </source>
</evidence>
<sequence>MSLAEEFEELDTDHNGLINYNEFLNAFKDNKDEKVDNQHLKMVFDMANIEENGFLTSNEFVHVMTNLDEVEDKSDRSLYTLLFHLIDDDNSGTLEINELARFMRVLKTELNEEELKTALSAMDSDSDGKVDLEDTLKFFLSDNQRNKLIFIHF</sequence>
<dbReference type="EMBL" id="KB207122">
    <property type="protein sequence ID" value="ELP84411.1"/>
    <property type="molecule type" value="Genomic_DNA"/>
</dbReference>
<keyword evidence="1" id="KW-0677">Repeat</keyword>
<dbReference type="Gene3D" id="1.10.238.10">
    <property type="entry name" value="EF-hand"/>
    <property type="match status" value="2"/>
</dbReference>
<dbReference type="GO" id="GO:0016460">
    <property type="term" value="C:myosin II complex"/>
    <property type="evidence" value="ECO:0007669"/>
    <property type="project" value="TreeGrafter"/>
</dbReference>
<dbReference type="GO" id="GO:0005509">
    <property type="term" value="F:calcium ion binding"/>
    <property type="evidence" value="ECO:0007669"/>
    <property type="project" value="InterPro"/>
</dbReference>
<protein>
    <submittedName>
        <fullName evidence="4">Caltractin, putative</fullName>
    </submittedName>
</protein>
<name>A0A0A1TVI3_ENTIV</name>
<dbReference type="InterPro" id="IPR050230">
    <property type="entry name" value="CALM/Myosin/TropC-like"/>
</dbReference>
<dbReference type="Pfam" id="PF13499">
    <property type="entry name" value="EF-hand_7"/>
    <property type="match status" value="2"/>
</dbReference>
<dbReference type="OMA" id="RYEAFFE"/>